<keyword evidence="1 2" id="KW-0597">Phosphoprotein</keyword>
<evidence type="ECO:0000313" key="5">
    <source>
        <dbReference type="Proteomes" id="UP000522081"/>
    </source>
</evidence>
<dbReference type="InterPro" id="IPR011006">
    <property type="entry name" value="CheY-like_superfamily"/>
</dbReference>
<dbReference type="SMART" id="SM00448">
    <property type="entry name" value="REC"/>
    <property type="match status" value="1"/>
</dbReference>
<evidence type="ECO:0000259" key="3">
    <source>
        <dbReference type="PROSITE" id="PS50110"/>
    </source>
</evidence>
<evidence type="ECO:0000256" key="2">
    <source>
        <dbReference type="PROSITE-ProRule" id="PRU00169"/>
    </source>
</evidence>
<feature type="modified residue" description="4-aspartylphosphate" evidence="2">
    <location>
        <position position="56"/>
    </location>
</feature>
<dbReference type="EMBL" id="JACBZF010000007">
    <property type="protein sequence ID" value="NYH96816.1"/>
    <property type="molecule type" value="Genomic_DNA"/>
</dbReference>
<dbReference type="PANTHER" id="PTHR44591:SF3">
    <property type="entry name" value="RESPONSE REGULATORY DOMAIN-CONTAINING PROTEIN"/>
    <property type="match status" value="1"/>
</dbReference>
<dbReference type="PROSITE" id="PS50110">
    <property type="entry name" value="RESPONSE_REGULATORY"/>
    <property type="match status" value="1"/>
</dbReference>
<organism evidence="4 5">
    <name type="scientific">Novosphingobium marinum</name>
    <dbReference type="NCBI Taxonomy" id="1514948"/>
    <lineage>
        <taxon>Bacteria</taxon>
        <taxon>Pseudomonadati</taxon>
        <taxon>Pseudomonadota</taxon>
        <taxon>Alphaproteobacteria</taxon>
        <taxon>Sphingomonadales</taxon>
        <taxon>Sphingomonadaceae</taxon>
        <taxon>Novosphingobium</taxon>
    </lineage>
</organism>
<dbReference type="SUPFAM" id="SSF52172">
    <property type="entry name" value="CheY-like"/>
    <property type="match status" value="1"/>
</dbReference>
<proteinExistence type="predicted"/>
<keyword evidence="5" id="KW-1185">Reference proteome</keyword>
<evidence type="ECO:0000256" key="1">
    <source>
        <dbReference type="ARBA" id="ARBA00022553"/>
    </source>
</evidence>
<dbReference type="Gene3D" id="3.40.50.2300">
    <property type="match status" value="1"/>
</dbReference>
<comment type="caution">
    <text evidence="4">The sequence shown here is derived from an EMBL/GenBank/DDBJ whole genome shotgun (WGS) entry which is preliminary data.</text>
</comment>
<keyword evidence="4" id="KW-0238">DNA-binding</keyword>
<name>A0A7Z0BU83_9SPHN</name>
<dbReference type="NCBIfam" id="NF009972">
    <property type="entry name" value="PRK13435.1-3"/>
    <property type="match status" value="1"/>
</dbReference>
<dbReference type="PANTHER" id="PTHR44591">
    <property type="entry name" value="STRESS RESPONSE REGULATOR PROTEIN 1"/>
    <property type="match status" value="1"/>
</dbReference>
<dbReference type="GO" id="GO:0000160">
    <property type="term" value="P:phosphorelay signal transduction system"/>
    <property type="evidence" value="ECO:0007669"/>
    <property type="project" value="InterPro"/>
</dbReference>
<dbReference type="Pfam" id="PF00072">
    <property type="entry name" value="Response_reg"/>
    <property type="match status" value="1"/>
</dbReference>
<protein>
    <submittedName>
        <fullName evidence="4">DNA-binding response OmpR family regulator</fullName>
    </submittedName>
</protein>
<dbReference type="InterPro" id="IPR001789">
    <property type="entry name" value="Sig_transdc_resp-reg_receiver"/>
</dbReference>
<gene>
    <name evidence="4" type="ORF">FHS75_003167</name>
</gene>
<sequence length="138" mass="14431">MPHRTKAKILIVEDEFLVALQLEDMLLDAGYDVVGIVPDKASIATVGDAPDIALVDLNLRDGLSGPEIACRLSESHGTSIVYVTANPNQIERPAQTAVGVVQKPFSRDVILDVIAYAAAGAQPSGALPAEVFPIAANG</sequence>
<dbReference type="Proteomes" id="UP000522081">
    <property type="component" value="Unassembled WGS sequence"/>
</dbReference>
<reference evidence="4 5" key="1">
    <citation type="submission" date="2020-07" db="EMBL/GenBank/DDBJ databases">
        <title>Genomic Encyclopedia of Type Strains, Phase IV (KMG-IV): sequencing the most valuable type-strain genomes for metagenomic binning, comparative biology and taxonomic classification.</title>
        <authorList>
            <person name="Goeker M."/>
        </authorList>
    </citation>
    <scope>NUCLEOTIDE SEQUENCE [LARGE SCALE GENOMIC DNA]</scope>
    <source>
        <strain evidence="4 5">DSM 29043</strain>
    </source>
</reference>
<evidence type="ECO:0000313" key="4">
    <source>
        <dbReference type="EMBL" id="NYH96816.1"/>
    </source>
</evidence>
<dbReference type="RefSeq" id="WP_179408624.1">
    <property type="nucleotide sequence ID" value="NZ_BMGF01000008.1"/>
</dbReference>
<dbReference type="AlphaFoldDB" id="A0A7Z0BU83"/>
<accession>A0A7Z0BU83</accession>
<dbReference type="GO" id="GO:0003677">
    <property type="term" value="F:DNA binding"/>
    <property type="evidence" value="ECO:0007669"/>
    <property type="project" value="UniProtKB-KW"/>
</dbReference>
<dbReference type="InterPro" id="IPR050595">
    <property type="entry name" value="Bact_response_regulator"/>
</dbReference>
<feature type="domain" description="Response regulatory" evidence="3">
    <location>
        <begin position="8"/>
        <end position="118"/>
    </location>
</feature>